<proteinExistence type="predicted"/>
<keyword evidence="1" id="KW-0732">Signal</keyword>
<evidence type="ECO:0000256" key="1">
    <source>
        <dbReference type="SAM" id="SignalP"/>
    </source>
</evidence>
<dbReference type="GeneID" id="110982278"/>
<gene>
    <name evidence="3" type="primary">LOC110982278</name>
</gene>
<dbReference type="OMA" id="QQVMYCA"/>
<evidence type="ECO:0000313" key="3">
    <source>
        <dbReference type="RefSeq" id="XP_022096275.1"/>
    </source>
</evidence>
<dbReference type="AlphaFoldDB" id="A0A8B7YUW4"/>
<accession>A0A8B7YUW4</accession>
<dbReference type="OrthoDB" id="10384927at2759"/>
<dbReference type="RefSeq" id="XP_022096275.1">
    <property type="nucleotide sequence ID" value="XM_022240583.1"/>
</dbReference>
<sequence length="164" mass="18286">MARLKLAAIILCLIIAKSEGLWKDGGDDRTYGNMGYYTKNMTCDDDGSTCEQCFVARARGKIFLHTVEYTANPYTLQLTQLEGDDEWRLNFAQEDASESFRLCTATDYRGRELGTEQHLSVCLENFSTGYVAPAGCTKPVALVTLADRFSNLRMSGQQVMYCAS</sequence>
<reference evidence="3" key="1">
    <citation type="submission" date="2025-08" db="UniProtKB">
        <authorList>
            <consortium name="RefSeq"/>
        </authorList>
    </citation>
    <scope>IDENTIFICATION</scope>
</reference>
<feature type="signal peptide" evidence="1">
    <location>
        <begin position="1"/>
        <end position="20"/>
    </location>
</feature>
<keyword evidence="2" id="KW-1185">Reference proteome</keyword>
<evidence type="ECO:0000313" key="2">
    <source>
        <dbReference type="Proteomes" id="UP000694845"/>
    </source>
</evidence>
<name>A0A8B7YUW4_ACAPL</name>
<protein>
    <submittedName>
        <fullName evidence="3">Uncharacterized protein LOC110982278</fullName>
    </submittedName>
</protein>
<feature type="chain" id="PRO_5034733235" evidence="1">
    <location>
        <begin position="21"/>
        <end position="164"/>
    </location>
</feature>
<dbReference type="KEGG" id="aplc:110982278"/>
<dbReference type="Proteomes" id="UP000694845">
    <property type="component" value="Unplaced"/>
</dbReference>
<organism evidence="2 3">
    <name type="scientific">Acanthaster planci</name>
    <name type="common">Crown-of-thorns starfish</name>
    <dbReference type="NCBI Taxonomy" id="133434"/>
    <lineage>
        <taxon>Eukaryota</taxon>
        <taxon>Metazoa</taxon>
        <taxon>Echinodermata</taxon>
        <taxon>Eleutherozoa</taxon>
        <taxon>Asterozoa</taxon>
        <taxon>Asteroidea</taxon>
        <taxon>Valvatacea</taxon>
        <taxon>Valvatida</taxon>
        <taxon>Acanthasteridae</taxon>
        <taxon>Acanthaster</taxon>
    </lineage>
</organism>